<proteinExistence type="predicted"/>
<dbReference type="EMBL" id="VFPM01000002">
    <property type="protein sequence ID" value="TQM62591.1"/>
    <property type="molecule type" value="Genomic_DNA"/>
</dbReference>
<dbReference type="RefSeq" id="WP_141844654.1">
    <property type="nucleotide sequence ID" value="NZ_VFPM01000002.1"/>
</dbReference>
<accession>A0A543HW37</accession>
<organism evidence="1 2">
    <name type="scientific">Humibacillus xanthopallidus</name>
    <dbReference type="NCBI Taxonomy" id="412689"/>
    <lineage>
        <taxon>Bacteria</taxon>
        <taxon>Bacillati</taxon>
        <taxon>Actinomycetota</taxon>
        <taxon>Actinomycetes</taxon>
        <taxon>Micrococcales</taxon>
        <taxon>Intrasporangiaceae</taxon>
        <taxon>Humibacillus</taxon>
    </lineage>
</organism>
<evidence type="ECO:0000313" key="1">
    <source>
        <dbReference type="EMBL" id="TQM62591.1"/>
    </source>
</evidence>
<dbReference type="Proteomes" id="UP000316747">
    <property type="component" value="Unassembled WGS sequence"/>
</dbReference>
<comment type="caution">
    <text evidence="1">The sequence shown here is derived from an EMBL/GenBank/DDBJ whole genome shotgun (WGS) entry which is preliminary data.</text>
</comment>
<gene>
    <name evidence="1" type="ORF">FBY41_2627</name>
</gene>
<sequence>MSDSLTSEIFAAANLYDLDLPAEVSEAQALLEAARTLHHDITTETAPDLTTVTAKTLTKAHAALIAHDNRDARLSAAATLVRAAEDRVATAMFTTSERLAEPLAALFDQAGRDFTAALAELDGITSAHYAATSGKGEAYNRLTQAADVLEYLRNVRAAFAPRGNRADTVSDVFEEVSRCLVITTHRDLSRFNRNARGVDYWREAIERGYTIKWQTRTEQETNSAEAVARQRAKVNA</sequence>
<keyword evidence="2" id="KW-1185">Reference proteome</keyword>
<name>A0A543HW37_9MICO</name>
<evidence type="ECO:0000313" key="2">
    <source>
        <dbReference type="Proteomes" id="UP000316747"/>
    </source>
</evidence>
<protein>
    <submittedName>
        <fullName evidence="1">Uncharacterized protein</fullName>
    </submittedName>
</protein>
<dbReference type="AlphaFoldDB" id="A0A543HW37"/>
<reference evidence="1 2" key="1">
    <citation type="submission" date="2019-06" db="EMBL/GenBank/DDBJ databases">
        <title>Genome sequencing of plant associated microbes to promote plant fitness in Sorghum bicolor and Oryza sativa.</title>
        <authorList>
            <person name="Coleman-Derr D."/>
        </authorList>
    </citation>
    <scope>NUCLEOTIDE SEQUENCE [LARGE SCALE GENOMIC DNA]</scope>
    <source>
        <strain evidence="1 2">KV-663</strain>
    </source>
</reference>